<keyword evidence="8 25" id="KW-0732">Signal</keyword>
<evidence type="ECO:0000256" key="4">
    <source>
        <dbReference type="ARBA" id="ARBA00022530"/>
    </source>
</evidence>
<feature type="binding site" evidence="22">
    <location>
        <position position="341"/>
    </location>
    <ligand>
        <name>Ca(2+)</name>
        <dbReference type="ChEBI" id="CHEBI:29108"/>
        <label>4</label>
    </ligand>
</feature>
<keyword evidence="4" id="KW-0272">Extracellular matrix</keyword>
<dbReference type="Gene3D" id="3.40.390.10">
    <property type="entry name" value="Collagenase (Catalytic Domain)"/>
    <property type="match status" value="1"/>
</dbReference>
<evidence type="ECO:0000256" key="22">
    <source>
        <dbReference type="PIRSR" id="PIRSR621190-2"/>
    </source>
</evidence>
<dbReference type="GO" id="GO:0031012">
    <property type="term" value="C:extracellular matrix"/>
    <property type="evidence" value="ECO:0007669"/>
    <property type="project" value="InterPro"/>
</dbReference>
<sequence length="530" mass="59178">MAWAARLRGAAPRALLLPLLLLLLLLPPPPLLARAPRSPDAHRRHPVRRGPQPWREAPPSSPATAPTAQEAPQPATGPRPPRCGVPDPPDGPSAHNRQKRFVLSGGRWEKTDLTYRILRFPWQLVREQVRQTVAEALQVWSDVTPLTFTEVHEGHADIMIDFTRYWHGDNLPFDGPGGILAHAFFPKTHREGDVHFDYDETWTIGDNQGTDLLQVAAHEFGHVLGLQHTTAAKALMSPFYTFRYPLSLSPDDRRGIQHLYGRPRLAPTSRPPDLGPGAGVDNNEIAPLEVRPRRVGRQEVRSCFQPRPPLLASVAPVQALSDPSLLPQPDAPPDACQVSFDAVATIRGELFFFKAGFVWRLRGGRLQPGYPALASRHWQGLPTSVDAAFEDAQGHIWFFQGAQYWVYDGEKPVLGPAPLSELGLLGSLVHAALVWGPEKNKIYFFQGGDYWRFHPSTRRVDSAVPRRATDWRGVPSEIDAAFQDADGYAYFLRGRLYWKFDPVKVKALEGFPRLVGPDFFGCTEPANTFR</sequence>
<dbReference type="PIRSF" id="PIRSF001191">
    <property type="entry name" value="Peptidase_M10A_matrix"/>
    <property type="match status" value="1"/>
</dbReference>
<keyword evidence="27" id="KW-1185">Reference proteome</keyword>
<evidence type="ECO:0000313" key="28">
    <source>
        <dbReference type="RefSeq" id="XP_054936710.1"/>
    </source>
</evidence>
<evidence type="ECO:0000256" key="15">
    <source>
        <dbReference type="ARBA" id="ARBA00023145"/>
    </source>
</evidence>
<evidence type="ECO:0000256" key="6">
    <source>
        <dbReference type="ARBA" id="ARBA00022685"/>
    </source>
</evidence>
<dbReference type="Pfam" id="PF00045">
    <property type="entry name" value="Hemopexin"/>
    <property type="match status" value="4"/>
</dbReference>
<dbReference type="Pfam" id="PF00413">
    <property type="entry name" value="Peptidase_M10"/>
    <property type="match status" value="1"/>
</dbReference>
<dbReference type="InterPro" id="IPR021190">
    <property type="entry name" value="Pept_M10A"/>
</dbReference>
<feature type="binding site" evidence="22">
    <location>
        <position position="182"/>
    </location>
    <ligand>
        <name>Zn(2+)</name>
        <dbReference type="ChEBI" id="CHEBI:29105"/>
        <label>1</label>
    </ligand>
</feature>
<feature type="binding site" evidence="22">
    <location>
        <position position="169"/>
    </location>
    <ligand>
        <name>Zn(2+)</name>
        <dbReference type="ChEBI" id="CHEBI:29105"/>
        <label>1</label>
    </ligand>
</feature>
<comment type="similarity">
    <text evidence="2">Belongs to the peptidase M10A family.</text>
</comment>
<dbReference type="CDD" id="cd00094">
    <property type="entry name" value="HX"/>
    <property type="match status" value="1"/>
</dbReference>
<keyword evidence="15" id="KW-0865">Zymogen</keyword>
<dbReference type="SUPFAM" id="SSF55486">
    <property type="entry name" value="Metalloproteases ('zincins'), catalytic domain"/>
    <property type="match status" value="1"/>
</dbReference>
<gene>
    <name evidence="28" type="primary">MMP11</name>
</gene>
<dbReference type="SMART" id="SM00235">
    <property type="entry name" value="ZnMc"/>
    <property type="match status" value="1"/>
</dbReference>
<evidence type="ECO:0000256" key="16">
    <source>
        <dbReference type="ARBA" id="ARBA00023157"/>
    </source>
</evidence>
<dbReference type="FunFam" id="3.40.390.10:FF:000020">
    <property type="entry name" value="Stromelysin-3 preproprotein"/>
    <property type="match status" value="1"/>
</dbReference>
<feature type="binding site" evidence="21">
    <location>
        <position position="228"/>
    </location>
    <ligand>
        <name>Zn(2+)</name>
        <dbReference type="ChEBI" id="CHEBI:29105"/>
        <label>2</label>
        <note>catalytic</note>
    </ligand>
</feature>
<keyword evidence="9" id="KW-0677">Repeat</keyword>
<evidence type="ECO:0000256" key="10">
    <source>
        <dbReference type="ARBA" id="ARBA00022801"/>
    </source>
</evidence>
<feature type="binding site" evidence="22">
    <location>
        <position position="157"/>
    </location>
    <ligand>
        <name>Ca(2+)</name>
        <dbReference type="ChEBI" id="CHEBI:29108"/>
        <label>2</label>
    </ligand>
</feature>
<feature type="binding site" evidence="22">
    <location>
        <position position="386"/>
    </location>
    <ligand>
        <name>Ca(2+)</name>
        <dbReference type="ChEBI" id="CHEBI:29108"/>
        <label>4</label>
    </ligand>
</feature>
<dbReference type="AlphaFoldDB" id="A0A9W2WCB0"/>
<protein>
    <recommendedName>
        <fullName evidence="18">Stromelysin-3</fullName>
    </recommendedName>
    <alternativeName>
        <fullName evidence="19">Matrix metalloproteinase-11</fullName>
    </alternativeName>
</protein>
<feature type="binding site" evidence="21">
    <location>
        <position position="222"/>
    </location>
    <ligand>
        <name>Zn(2+)</name>
        <dbReference type="ChEBI" id="CHEBI:29105"/>
        <label>2</label>
        <note>catalytic</note>
    </ligand>
</feature>
<keyword evidence="7 21" id="KW-0479">Metal-binding</keyword>
<keyword evidence="6" id="KW-0165">Cleavage on pair of basic residues</keyword>
<evidence type="ECO:0000256" key="12">
    <source>
        <dbReference type="ARBA" id="ARBA00022837"/>
    </source>
</evidence>
<comment type="cofactor">
    <cofactor evidence="22">
        <name>Ca(2+)</name>
        <dbReference type="ChEBI" id="CHEBI:29108"/>
    </cofactor>
    <text evidence="22">Can bind about 5 Ca(2+) ions per subunit.</text>
</comment>
<keyword evidence="13" id="KW-0482">Metalloprotease</keyword>
<dbReference type="CDD" id="cd04278">
    <property type="entry name" value="ZnMc_MMP"/>
    <property type="match status" value="1"/>
</dbReference>
<evidence type="ECO:0000256" key="7">
    <source>
        <dbReference type="ARBA" id="ARBA00022723"/>
    </source>
</evidence>
<dbReference type="Gene3D" id="2.110.10.10">
    <property type="entry name" value="Hemopexin-like domain"/>
    <property type="match status" value="1"/>
</dbReference>
<evidence type="ECO:0000256" key="11">
    <source>
        <dbReference type="ARBA" id="ARBA00022833"/>
    </source>
</evidence>
<feature type="repeat" description="Hemopexin" evidence="23">
    <location>
        <begin position="382"/>
        <end position="424"/>
    </location>
</feature>
<evidence type="ECO:0000256" key="13">
    <source>
        <dbReference type="ARBA" id="ARBA00023049"/>
    </source>
</evidence>
<dbReference type="InterPro" id="IPR033739">
    <property type="entry name" value="M10A_MMP"/>
</dbReference>
<dbReference type="CTD" id="4320"/>
<dbReference type="InterPro" id="IPR000585">
    <property type="entry name" value="Hemopexin-like_dom"/>
</dbReference>
<evidence type="ECO:0000256" key="14">
    <source>
        <dbReference type="ARBA" id="ARBA00023105"/>
    </source>
</evidence>
<dbReference type="FunFam" id="2.110.10.10:FF:000005">
    <property type="entry name" value="Stromelysin-3 preproprotein"/>
    <property type="match status" value="1"/>
</dbReference>
<dbReference type="InterPro" id="IPR021158">
    <property type="entry name" value="Pept_M10A_Zn_BS"/>
</dbReference>
<evidence type="ECO:0000256" key="5">
    <source>
        <dbReference type="ARBA" id="ARBA00022670"/>
    </source>
</evidence>
<dbReference type="PRINTS" id="PR00138">
    <property type="entry name" value="MATRIXIN"/>
</dbReference>
<dbReference type="GO" id="GO:0004222">
    <property type="term" value="F:metalloendopeptidase activity"/>
    <property type="evidence" value="ECO:0007669"/>
    <property type="project" value="InterPro"/>
</dbReference>
<comment type="subcellular location">
    <subcellularLocation>
        <location evidence="1">Secreted</location>
        <location evidence="1">Extracellular space</location>
        <location evidence="1">Extracellular matrix</location>
    </subcellularLocation>
</comment>
<reference evidence="28" key="1">
    <citation type="submission" date="2025-08" db="UniProtKB">
        <authorList>
            <consortium name="RefSeq"/>
        </authorList>
    </citation>
    <scope>IDENTIFICATION</scope>
    <source>
        <tissue evidence="28">Muscle</tissue>
    </source>
</reference>
<dbReference type="InterPro" id="IPR024079">
    <property type="entry name" value="MetalloPept_cat_dom_sf"/>
</dbReference>
<feature type="binding site" evidence="22">
    <location>
        <position position="388"/>
    </location>
    <ligand>
        <name>Ca(2+)</name>
        <dbReference type="ChEBI" id="CHEBI:29108"/>
        <label>5</label>
    </ligand>
</feature>
<feature type="domain" description="Peptidase metallopeptidase" evidence="26">
    <location>
        <begin position="104"/>
        <end position="262"/>
    </location>
</feature>
<feature type="chain" id="PRO_5040812533" description="Stromelysin-3" evidence="25">
    <location>
        <begin position="34"/>
        <end position="530"/>
    </location>
</feature>
<accession>A0A9W2WCB0</accession>
<feature type="binding site" evidence="22">
    <location>
        <position position="236"/>
    </location>
    <ligand>
        <name>Zn(2+)</name>
        <dbReference type="ChEBI" id="CHEBI:29105"/>
        <label>2</label>
        <note>catalytic</note>
    </ligand>
</feature>
<feature type="region of interest" description="Disordered" evidence="24">
    <location>
        <begin position="33"/>
        <end position="102"/>
    </location>
</feature>
<evidence type="ECO:0000256" key="19">
    <source>
        <dbReference type="ARBA" id="ARBA00076354"/>
    </source>
</evidence>
<keyword evidence="12 22" id="KW-0106">Calcium</keyword>
<keyword evidence="3" id="KW-0964">Secreted</keyword>
<dbReference type="InterPro" id="IPR018487">
    <property type="entry name" value="Hemopexin-like_repeat"/>
</dbReference>
<keyword evidence="11 21" id="KW-0862">Zinc</keyword>
<dbReference type="GO" id="GO:0030574">
    <property type="term" value="P:collagen catabolic process"/>
    <property type="evidence" value="ECO:0007669"/>
    <property type="project" value="UniProtKB-KW"/>
</dbReference>
<dbReference type="PROSITE" id="PS51642">
    <property type="entry name" value="HEMOPEXIN_2"/>
    <property type="match status" value="4"/>
</dbReference>
<feature type="compositionally biased region" description="Low complexity" evidence="24">
    <location>
        <begin position="62"/>
        <end position="74"/>
    </location>
</feature>
<dbReference type="Proteomes" id="UP000248484">
    <property type="component" value="Chromosome 19"/>
</dbReference>
<feature type="binding site" evidence="22">
    <location>
        <position position="193"/>
    </location>
    <ligand>
        <name>Ca(2+)</name>
        <dbReference type="ChEBI" id="CHEBI:29108"/>
        <label>2</label>
    </ligand>
</feature>
<feature type="binding site" evidence="22">
    <location>
        <position position="479"/>
    </location>
    <ligand>
        <name>Ca(2+)</name>
        <dbReference type="ChEBI" id="CHEBI:29108"/>
        <label>4</label>
    </ligand>
</feature>
<feature type="binding site" evidence="22">
    <location>
        <position position="195"/>
    </location>
    <ligand>
        <name>Zn(2+)</name>
        <dbReference type="ChEBI" id="CHEBI:29105"/>
        <label>1</label>
    </ligand>
</feature>
<evidence type="ECO:0000256" key="17">
    <source>
        <dbReference type="ARBA" id="ARBA00055058"/>
    </source>
</evidence>
<dbReference type="SUPFAM" id="SSF50923">
    <property type="entry name" value="Hemopexin-like domain"/>
    <property type="match status" value="1"/>
</dbReference>
<feature type="binding site" evidence="22">
    <location>
        <position position="200"/>
    </location>
    <ligand>
        <name>Ca(2+)</name>
        <dbReference type="ChEBI" id="CHEBI:29108"/>
        <label>1</label>
    </ligand>
</feature>
<evidence type="ECO:0000313" key="27">
    <source>
        <dbReference type="Proteomes" id="UP000248484"/>
    </source>
</evidence>
<feature type="binding site" evidence="22">
    <location>
        <position position="167"/>
    </location>
    <ligand>
        <name>Zn(2+)</name>
        <dbReference type="ChEBI" id="CHEBI:29105"/>
        <label>1</label>
    </ligand>
</feature>
<keyword evidence="14" id="KW-0177">Collagen degradation</keyword>
<feature type="binding site" evidence="22">
    <location>
        <position position="174"/>
    </location>
    <ligand>
        <name>Ca(2+)</name>
        <dbReference type="ChEBI" id="CHEBI:29108"/>
        <label>3</label>
    </ligand>
</feature>
<dbReference type="GO" id="GO:0005615">
    <property type="term" value="C:extracellular space"/>
    <property type="evidence" value="ECO:0007669"/>
    <property type="project" value="TreeGrafter"/>
</dbReference>
<keyword evidence="16" id="KW-1015">Disulfide bond</keyword>
<feature type="repeat" description="Hemopexin" evidence="23">
    <location>
        <begin position="426"/>
        <end position="474"/>
    </location>
</feature>
<dbReference type="GO" id="GO:0030198">
    <property type="term" value="P:extracellular matrix organization"/>
    <property type="evidence" value="ECO:0007669"/>
    <property type="project" value="UniProtKB-ARBA"/>
</dbReference>
<dbReference type="PROSITE" id="PS00024">
    <property type="entry name" value="HEMOPEXIN"/>
    <property type="match status" value="1"/>
</dbReference>
<evidence type="ECO:0000256" key="20">
    <source>
        <dbReference type="PIRSR" id="PIRSR001191-1"/>
    </source>
</evidence>
<name>A0A9W2WCB0_PHYMC</name>
<organism evidence="27 28">
    <name type="scientific">Physeter macrocephalus</name>
    <name type="common">Sperm whale</name>
    <name type="synonym">Physeter catodon</name>
    <dbReference type="NCBI Taxonomy" id="9755"/>
    <lineage>
        <taxon>Eukaryota</taxon>
        <taxon>Metazoa</taxon>
        <taxon>Chordata</taxon>
        <taxon>Craniata</taxon>
        <taxon>Vertebrata</taxon>
        <taxon>Euteleostomi</taxon>
        <taxon>Mammalia</taxon>
        <taxon>Eutheria</taxon>
        <taxon>Laurasiatheria</taxon>
        <taxon>Artiodactyla</taxon>
        <taxon>Whippomorpha</taxon>
        <taxon>Cetacea</taxon>
        <taxon>Odontoceti</taxon>
        <taxon>Physeteridae</taxon>
        <taxon>Physeter</taxon>
    </lineage>
</organism>
<evidence type="ECO:0000256" key="1">
    <source>
        <dbReference type="ARBA" id="ARBA00004498"/>
    </source>
</evidence>
<proteinExistence type="inferred from homology"/>
<feature type="compositionally biased region" description="Pro residues" evidence="24">
    <location>
        <begin position="75"/>
        <end position="91"/>
    </location>
</feature>
<feature type="binding site" evidence="21">
    <location>
        <position position="218"/>
    </location>
    <ligand>
        <name>Zn(2+)</name>
        <dbReference type="ChEBI" id="CHEBI:29105"/>
        <label>2</label>
        <note>catalytic</note>
    </ligand>
</feature>
<feature type="binding site" evidence="22">
    <location>
        <position position="175"/>
    </location>
    <ligand>
        <name>Ca(2+)</name>
        <dbReference type="ChEBI" id="CHEBI:29108"/>
        <label>3</label>
    </ligand>
</feature>
<feature type="signal peptide" evidence="25">
    <location>
        <begin position="1"/>
        <end position="33"/>
    </location>
</feature>
<dbReference type="InterPro" id="IPR006026">
    <property type="entry name" value="Peptidase_Metallo"/>
</dbReference>
<feature type="binding site" description="in inhibited form" evidence="22">
    <location>
        <position position="83"/>
    </location>
    <ligand>
        <name>Zn(2+)</name>
        <dbReference type="ChEBI" id="CHEBI:29105"/>
        <label>2</label>
        <note>catalytic</note>
    </ligand>
</feature>
<dbReference type="InterPro" id="IPR018486">
    <property type="entry name" value="Hemopexin_CS"/>
</dbReference>
<feature type="repeat" description="Hemopexin" evidence="23">
    <location>
        <begin position="333"/>
        <end position="381"/>
    </location>
</feature>
<evidence type="ECO:0000259" key="26">
    <source>
        <dbReference type="SMART" id="SM00235"/>
    </source>
</evidence>
<feature type="binding site" evidence="22">
    <location>
        <position position="197"/>
    </location>
    <ligand>
        <name>Ca(2+)</name>
        <dbReference type="ChEBI" id="CHEBI:29108"/>
        <label>3</label>
    </ligand>
</feature>
<dbReference type="OrthoDB" id="65569at2759"/>
<keyword evidence="5" id="KW-0645">Protease</keyword>
<dbReference type="GO" id="GO:0006508">
    <property type="term" value="P:proteolysis"/>
    <property type="evidence" value="ECO:0007669"/>
    <property type="project" value="UniProtKB-KW"/>
</dbReference>
<evidence type="ECO:0000256" key="9">
    <source>
        <dbReference type="ARBA" id="ARBA00022737"/>
    </source>
</evidence>
<evidence type="ECO:0000256" key="3">
    <source>
        <dbReference type="ARBA" id="ARBA00022525"/>
    </source>
</evidence>
<evidence type="ECO:0000256" key="21">
    <source>
        <dbReference type="PIRSR" id="PIRSR001191-2"/>
    </source>
</evidence>
<keyword evidence="10" id="KW-0378">Hydrolase</keyword>
<evidence type="ECO:0000256" key="24">
    <source>
        <dbReference type="SAM" id="MobiDB-lite"/>
    </source>
</evidence>
<feature type="repeat" description="Hemopexin" evidence="23">
    <location>
        <begin position="475"/>
        <end position="522"/>
    </location>
</feature>
<feature type="active site" evidence="20">
    <location>
        <position position="219"/>
    </location>
</feature>
<dbReference type="SMART" id="SM00120">
    <property type="entry name" value="HX"/>
    <property type="match status" value="4"/>
</dbReference>
<dbReference type="PANTHER" id="PTHR10201">
    <property type="entry name" value="MATRIX METALLOPROTEINASE"/>
    <property type="match status" value="1"/>
</dbReference>
<evidence type="ECO:0000256" key="2">
    <source>
        <dbReference type="ARBA" id="ARBA00010370"/>
    </source>
</evidence>
<dbReference type="RefSeq" id="XP_054936710.1">
    <property type="nucleotide sequence ID" value="XM_055080735.1"/>
</dbReference>
<evidence type="ECO:0000256" key="18">
    <source>
        <dbReference type="ARBA" id="ARBA00072034"/>
    </source>
</evidence>
<comment type="function">
    <text evidence="17">May play an important role in the progression of epithelial malignancies.</text>
</comment>
<feature type="binding site" evidence="22">
    <location>
        <position position="200"/>
    </location>
    <ligand>
        <name>Ca(2+)</name>
        <dbReference type="ChEBI" id="CHEBI:29108"/>
        <label>3</label>
    </ligand>
</feature>
<dbReference type="GO" id="GO:0008270">
    <property type="term" value="F:zinc ion binding"/>
    <property type="evidence" value="ECO:0007669"/>
    <property type="project" value="InterPro"/>
</dbReference>
<dbReference type="InterPro" id="IPR036375">
    <property type="entry name" value="Hemopexin-like_dom_sf"/>
</dbReference>
<evidence type="ECO:0000256" key="25">
    <source>
        <dbReference type="SAM" id="SignalP"/>
    </source>
</evidence>
<evidence type="ECO:0000256" key="23">
    <source>
        <dbReference type="PROSITE-ProRule" id="PRU01011"/>
    </source>
</evidence>
<dbReference type="GeneID" id="102978938"/>
<feature type="region of interest" description="Disordered" evidence="24">
    <location>
        <begin position="262"/>
        <end position="283"/>
    </location>
</feature>
<evidence type="ECO:0000256" key="8">
    <source>
        <dbReference type="ARBA" id="ARBA00022729"/>
    </source>
</evidence>
<dbReference type="InterPro" id="IPR001818">
    <property type="entry name" value="Pept_M10_metallopeptidase"/>
</dbReference>
<dbReference type="PANTHER" id="PTHR10201:SF20">
    <property type="entry name" value="STROMELYSIN-3"/>
    <property type="match status" value="1"/>
</dbReference>
<comment type="cofactor">
    <cofactor evidence="22">
        <name>Zn(2+)</name>
        <dbReference type="ChEBI" id="CHEBI:29105"/>
    </cofactor>
    <text evidence="22">Binds 2 Zn(2+) ions per subunit.</text>
</comment>
<dbReference type="PROSITE" id="PS00546">
    <property type="entry name" value="CYSTEINE_SWITCH"/>
    <property type="match status" value="1"/>
</dbReference>